<gene>
    <name evidence="2" type="ORF">ACFSCX_11130</name>
</gene>
<dbReference type="RefSeq" id="WP_377928302.1">
    <property type="nucleotide sequence ID" value="NZ_JBHUEM010000016.1"/>
</dbReference>
<name>A0ABW4LPH7_9BACI</name>
<organism evidence="2 3">
    <name type="scientific">Bacillus salitolerans</name>
    <dbReference type="NCBI Taxonomy" id="1437434"/>
    <lineage>
        <taxon>Bacteria</taxon>
        <taxon>Bacillati</taxon>
        <taxon>Bacillota</taxon>
        <taxon>Bacilli</taxon>
        <taxon>Bacillales</taxon>
        <taxon>Bacillaceae</taxon>
        <taxon>Bacillus</taxon>
    </lineage>
</organism>
<keyword evidence="3" id="KW-1185">Reference proteome</keyword>
<evidence type="ECO:0000256" key="1">
    <source>
        <dbReference type="SAM" id="Phobius"/>
    </source>
</evidence>
<keyword evidence="1" id="KW-0812">Transmembrane</keyword>
<reference evidence="3" key="1">
    <citation type="journal article" date="2019" name="Int. J. Syst. Evol. Microbiol.">
        <title>The Global Catalogue of Microorganisms (GCM) 10K type strain sequencing project: providing services to taxonomists for standard genome sequencing and annotation.</title>
        <authorList>
            <consortium name="The Broad Institute Genomics Platform"/>
            <consortium name="The Broad Institute Genome Sequencing Center for Infectious Disease"/>
            <person name="Wu L."/>
            <person name="Ma J."/>
        </authorList>
    </citation>
    <scope>NUCLEOTIDE SEQUENCE [LARGE SCALE GENOMIC DNA]</scope>
    <source>
        <strain evidence="3">CCUG 49339</strain>
    </source>
</reference>
<evidence type="ECO:0000313" key="2">
    <source>
        <dbReference type="EMBL" id="MFD1737104.1"/>
    </source>
</evidence>
<proteinExistence type="predicted"/>
<keyword evidence="1" id="KW-1133">Transmembrane helix</keyword>
<dbReference type="Proteomes" id="UP001597214">
    <property type="component" value="Unassembled WGS sequence"/>
</dbReference>
<protein>
    <recommendedName>
        <fullName evidence="4">DUF2627 domain-containing protein</fullName>
    </recommendedName>
</protein>
<evidence type="ECO:0008006" key="4">
    <source>
        <dbReference type="Google" id="ProtNLM"/>
    </source>
</evidence>
<sequence length="81" mass="9477">MKNRLILCLLICAVLMYYAIPRITLHFSGVDGVFAFFWLILALFVIGGNLAGLLYSQKKNTRRKEMGRYRSKHKRKFLSEH</sequence>
<evidence type="ECO:0000313" key="3">
    <source>
        <dbReference type="Proteomes" id="UP001597214"/>
    </source>
</evidence>
<feature type="transmembrane region" description="Helical" evidence="1">
    <location>
        <begin position="37"/>
        <end position="56"/>
    </location>
</feature>
<comment type="caution">
    <text evidence="2">The sequence shown here is derived from an EMBL/GenBank/DDBJ whole genome shotgun (WGS) entry which is preliminary data.</text>
</comment>
<keyword evidence="1" id="KW-0472">Membrane</keyword>
<dbReference type="EMBL" id="JBHUEM010000016">
    <property type="protein sequence ID" value="MFD1737104.1"/>
    <property type="molecule type" value="Genomic_DNA"/>
</dbReference>
<accession>A0ABW4LPH7</accession>